<name>A0A7X5VJD0_9ACTN</name>
<proteinExistence type="predicted"/>
<comment type="caution">
    <text evidence="2">The sequence shown here is derived from an EMBL/GenBank/DDBJ whole genome shotgun (WGS) entry which is preliminary data.</text>
</comment>
<protein>
    <recommendedName>
        <fullName evidence="1">RamC N-terminal domain-containing protein</fullName>
    </recommendedName>
</protein>
<feature type="domain" description="RamC N-terminal" evidence="1">
    <location>
        <begin position="9"/>
        <end position="74"/>
    </location>
</feature>
<organism evidence="2 3">
    <name type="scientific">Kribbella shirazensis</name>
    <dbReference type="NCBI Taxonomy" id="1105143"/>
    <lineage>
        <taxon>Bacteria</taxon>
        <taxon>Bacillati</taxon>
        <taxon>Actinomycetota</taxon>
        <taxon>Actinomycetes</taxon>
        <taxon>Propionibacteriales</taxon>
        <taxon>Kribbellaceae</taxon>
        <taxon>Kribbella</taxon>
    </lineage>
</organism>
<keyword evidence="3" id="KW-1185">Reference proteome</keyword>
<accession>A0A7X5VJD0</accession>
<evidence type="ECO:0000313" key="3">
    <source>
        <dbReference type="Proteomes" id="UP000555407"/>
    </source>
</evidence>
<gene>
    <name evidence="2" type="ORF">BJY22_007179</name>
</gene>
<reference evidence="2 3" key="1">
    <citation type="submission" date="2020-03" db="EMBL/GenBank/DDBJ databases">
        <title>Sequencing the genomes of 1000 actinobacteria strains.</title>
        <authorList>
            <person name="Klenk H.-P."/>
        </authorList>
    </citation>
    <scope>NUCLEOTIDE SEQUENCE [LARGE SCALE GENOMIC DNA]</scope>
    <source>
        <strain evidence="2 3">DSM 45490</strain>
    </source>
</reference>
<dbReference type="Pfam" id="PF25816">
    <property type="entry name" value="RamC_N"/>
    <property type="match status" value="1"/>
</dbReference>
<evidence type="ECO:0000259" key="1">
    <source>
        <dbReference type="Pfam" id="PF25816"/>
    </source>
</evidence>
<sequence>MDGRPARDLYYVTPQGSMLLDQGWKLHVSATQAHAAEVLRRTATMARAHRTRCKFALDGVLVGLQTPKIWPREAVEVVTI</sequence>
<dbReference type="InterPro" id="IPR057929">
    <property type="entry name" value="RamC_N"/>
</dbReference>
<dbReference type="EMBL" id="JAASRO010000001">
    <property type="protein sequence ID" value="NIK61462.1"/>
    <property type="molecule type" value="Genomic_DNA"/>
</dbReference>
<dbReference type="Proteomes" id="UP000555407">
    <property type="component" value="Unassembled WGS sequence"/>
</dbReference>
<evidence type="ECO:0000313" key="2">
    <source>
        <dbReference type="EMBL" id="NIK61462.1"/>
    </source>
</evidence>
<dbReference type="AlphaFoldDB" id="A0A7X5VJD0"/>